<dbReference type="HOGENOM" id="CLU_3279393_0_0_1"/>
<accession>G2YUF6</accession>
<dbReference type="AlphaFoldDB" id="G2YUF6"/>
<dbReference type="Proteomes" id="UP000008177">
    <property type="component" value="Unplaced contigs"/>
</dbReference>
<evidence type="ECO:0000313" key="1">
    <source>
        <dbReference type="EMBL" id="CCD55254.1"/>
    </source>
</evidence>
<protein>
    <submittedName>
        <fullName evidence="1">Uncharacterized protein</fullName>
    </submittedName>
</protein>
<name>G2YUF6_BOTF4</name>
<evidence type="ECO:0000313" key="2">
    <source>
        <dbReference type="Proteomes" id="UP000008177"/>
    </source>
</evidence>
<dbReference type="InParanoid" id="G2YUF6"/>
<dbReference type="EMBL" id="FQ790354">
    <property type="protein sequence ID" value="CCD55254.1"/>
    <property type="molecule type" value="Genomic_DNA"/>
</dbReference>
<reference evidence="2" key="1">
    <citation type="journal article" date="2011" name="PLoS Genet.">
        <title>Genomic analysis of the necrotrophic fungal pathogens Sclerotinia sclerotiorum and Botrytis cinerea.</title>
        <authorList>
            <person name="Amselem J."/>
            <person name="Cuomo C.A."/>
            <person name="van Kan J.A."/>
            <person name="Viaud M."/>
            <person name="Benito E.P."/>
            <person name="Couloux A."/>
            <person name="Coutinho P.M."/>
            <person name="de Vries R.P."/>
            <person name="Dyer P.S."/>
            <person name="Fillinger S."/>
            <person name="Fournier E."/>
            <person name="Gout L."/>
            <person name="Hahn M."/>
            <person name="Kohn L."/>
            <person name="Lapalu N."/>
            <person name="Plummer K.M."/>
            <person name="Pradier J.M."/>
            <person name="Quevillon E."/>
            <person name="Sharon A."/>
            <person name="Simon A."/>
            <person name="ten Have A."/>
            <person name="Tudzynski B."/>
            <person name="Tudzynski P."/>
            <person name="Wincker P."/>
            <person name="Andrew M."/>
            <person name="Anthouard V."/>
            <person name="Beever R.E."/>
            <person name="Beffa R."/>
            <person name="Benoit I."/>
            <person name="Bouzid O."/>
            <person name="Brault B."/>
            <person name="Chen Z."/>
            <person name="Choquer M."/>
            <person name="Collemare J."/>
            <person name="Cotton P."/>
            <person name="Danchin E.G."/>
            <person name="Da Silva C."/>
            <person name="Gautier A."/>
            <person name="Giraud C."/>
            <person name="Giraud T."/>
            <person name="Gonzalez C."/>
            <person name="Grossetete S."/>
            <person name="Guldener U."/>
            <person name="Henrissat B."/>
            <person name="Howlett B.J."/>
            <person name="Kodira C."/>
            <person name="Kretschmer M."/>
            <person name="Lappartient A."/>
            <person name="Leroch M."/>
            <person name="Levis C."/>
            <person name="Mauceli E."/>
            <person name="Neuveglise C."/>
            <person name="Oeser B."/>
            <person name="Pearson M."/>
            <person name="Poulain J."/>
            <person name="Poussereau N."/>
            <person name="Quesneville H."/>
            <person name="Rascle C."/>
            <person name="Schumacher J."/>
            <person name="Segurens B."/>
            <person name="Sexton A."/>
            <person name="Silva E."/>
            <person name="Sirven C."/>
            <person name="Soanes D.M."/>
            <person name="Talbot N.J."/>
            <person name="Templeton M."/>
            <person name="Yandava C."/>
            <person name="Yarden O."/>
            <person name="Zeng Q."/>
            <person name="Rollins J.A."/>
            <person name="Lebrun M.H."/>
            <person name="Dickman M."/>
        </authorList>
    </citation>
    <scope>NUCLEOTIDE SEQUENCE [LARGE SCALE GENOMIC DNA]</scope>
    <source>
        <strain evidence="2">T4</strain>
    </source>
</reference>
<gene>
    <name evidence="1" type="ORF">BofuT4_uP156500.1</name>
</gene>
<proteinExistence type="predicted"/>
<sequence length="41" mass="4643">MSSQIKTGDYSDHHRYVTCEAVLRLLIISIQPPRIELGNST</sequence>
<organism evidence="1 2">
    <name type="scientific">Botryotinia fuckeliana (strain T4)</name>
    <name type="common">Noble rot fungus</name>
    <name type="synonym">Botrytis cinerea</name>
    <dbReference type="NCBI Taxonomy" id="999810"/>
    <lineage>
        <taxon>Eukaryota</taxon>
        <taxon>Fungi</taxon>
        <taxon>Dikarya</taxon>
        <taxon>Ascomycota</taxon>
        <taxon>Pezizomycotina</taxon>
        <taxon>Leotiomycetes</taxon>
        <taxon>Helotiales</taxon>
        <taxon>Sclerotiniaceae</taxon>
        <taxon>Botrytis</taxon>
    </lineage>
</organism>